<feature type="domain" description="HNH nuclease" evidence="1">
    <location>
        <begin position="8"/>
        <end position="65"/>
    </location>
</feature>
<organism evidence="2">
    <name type="scientific">marine sediment metagenome</name>
    <dbReference type="NCBI Taxonomy" id="412755"/>
    <lineage>
        <taxon>unclassified sequences</taxon>
        <taxon>metagenomes</taxon>
        <taxon>ecological metagenomes</taxon>
    </lineage>
</organism>
<evidence type="ECO:0000259" key="1">
    <source>
        <dbReference type="SMART" id="SM00507"/>
    </source>
</evidence>
<dbReference type="AlphaFoldDB" id="X1F126"/>
<evidence type="ECO:0000313" key="2">
    <source>
        <dbReference type="EMBL" id="GAH14488.1"/>
    </source>
</evidence>
<protein>
    <recommendedName>
        <fullName evidence="1">HNH nuclease domain-containing protein</fullName>
    </recommendedName>
</protein>
<sequence>MKDQNRESFRNSVFKRDNHICVVRFCNEKADDAHHLIERRLWKGEKEKGGYLVDNGVSLCNEHHKLAEKCVLSPQVLRTFANIDKKVLPVQFNGNSDYDKWGNVMKPLKRVYLYEDAVKYPSTSYFDFSPNLEQARESNPKIDIENLI</sequence>
<gene>
    <name evidence="2" type="ORF">S01H4_58386</name>
</gene>
<dbReference type="EMBL" id="BART01034099">
    <property type="protein sequence ID" value="GAH14488.1"/>
    <property type="molecule type" value="Genomic_DNA"/>
</dbReference>
<name>X1F126_9ZZZZ</name>
<dbReference type="SMART" id="SM00507">
    <property type="entry name" value="HNHc"/>
    <property type="match status" value="1"/>
</dbReference>
<dbReference type="InterPro" id="IPR003615">
    <property type="entry name" value="HNH_nuc"/>
</dbReference>
<accession>X1F126</accession>
<feature type="non-terminal residue" evidence="2">
    <location>
        <position position="148"/>
    </location>
</feature>
<reference evidence="2" key="1">
    <citation type="journal article" date="2014" name="Front. Microbiol.">
        <title>High frequency of phylogenetically diverse reductive dehalogenase-homologous genes in deep subseafloor sedimentary metagenomes.</title>
        <authorList>
            <person name="Kawai M."/>
            <person name="Futagami T."/>
            <person name="Toyoda A."/>
            <person name="Takaki Y."/>
            <person name="Nishi S."/>
            <person name="Hori S."/>
            <person name="Arai W."/>
            <person name="Tsubouchi T."/>
            <person name="Morono Y."/>
            <person name="Uchiyama I."/>
            <person name="Ito T."/>
            <person name="Fujiyama A."/>
            <person name="Inagaki F."/>
            <person name="Takami H."/>
        </authorList>
    </citation>
    <scope>NUCLEOTIDE SEQUENCE</scope>
    <source>
        <strain evidence="2">Expedition CK06-06</strain>
    </source>
</reference>
<comment type="caution">
    <text evidence="2">The sequence shown here is derived from an EMBL/GenBank/DDBJ whole genome shotgun (WGS) entry which is preliminary data.</text>
</comment>
<proteinExistence type="predicted"/>